<evidence type="ECO:0000313" key="3">
    <source>
        <dbReference type="Proteomes" id="UP000601789"/>
    </source>
</evidence>
<reference evidence="2 3" key="1">
    <citation type="submission" date="2020-10" db="EMBL/GenBank/DDBJ databases">
        <title>Aquamicrobium zhengzhouensis sp. nov., a exopolysaccharide producing bacterium isolated from farmland soil.</title>
        <authorList>
            <person name="Wang X."/>
        </authorList>
    </citation>
    <scope>NUCLEOTIDE SEQUENCE [LARGE SCALE GENOMIC DNA]</scope>
    <source>
        <strain evidence="3">cd-1</strain>
    </source>
</reference>
<proteinExistence type="predicted"/>
<evidence type="ECO:0000259" key="1">
    <source>
        <dbReference type="Pfam" id="PF06568"/>
    </source>
</evidence>
<evidence type="ECO:0000313" key="2">
    <source>
        <dbReference type="EMBL" id="MBI1621109.1"/>
    </source>
</evidence>
<dbReference type="InterPro" id="IPR009506">
    <property type="entry name" value="YjiS-like"/>
</dbReference>
<sequence>MIALETAPKVAVAPARSVTTVEQVIKGLRAMVRALFNRRHLAELNDMTDRELLDIGLVRGDLTTVMHMPLHVDPTTQLGKLAQERSQIMSAARHVC</sequence>
<dbReference type="RefSeq" id="WP_198476517.1">
    <property type="nucleotide sequence ID" value="NZ_JADGMQ010000006.1"/>
</dbReference>
<comment type="caution">
    <text evidence="2">The sequence shown here is derived from an EMBL/GenBank/DDBJ whole genome shotgun (WGS) entry which is preliminary data.</text>
</comment>
<dbReference type="EMBL" id="JADGMQ010000006">
    <property type="protein sequence ID" value="MBI1621109.1"/>
    <property type="molecule type" value="Genomic_DNA"/>
</dbReference>
<name>A0ABS0SCU1_9HYPH</name>
<accession>A0ABS0SCU1</accession>
<dbReference type="Pfam" id="PF06568">
    <property type="entry name" value="YjiS-like"/>
    <property type="match status" value="1"/>
</dbReference>
<gene>
    <name evidence="2" type="ORF">IOD40_10595</name>
</gene>
<keyword evidence="3" id="KW-1185">Reference proteome</keyword>
<organism evidence="2 3">
    <name type="scientific">Aquamicrobium zhengzhouense</name>
    <dbReference type="NCBI Taxonomy" id="2781738"/>
    <lineage>
        <taxon>Bacteria</taxon>
        <taxon>Pseudomonadati</taxon>
        <taxon>Pseudomonadota</taxon>
        <taxon>Alphaproteobacteria</taxon>
        <taxon>Hyphomicrobiales</taxon>
        <taxon>Phyllobacteriaceae</taxon>
        <taxon>Aquamicrobium</taxon>
    </lineage>
</organism>
<dbReference type="Proteomes" id="UP000601789">
    <property type="component" value="Unassembled WGS sequence"/>
</dbReference>
<feature type="domain" description="YjiS-like" evidence="1">
    <location>
        <begin position="29"/>
        <end position="62"/>
    </location>
</feature>
<protein>
    <submittedName>
        <fullName evidence="2">DUF1127 domain-containing protein</fullName>
    </submittedName>
</protein>